<dbReference type="OrthoDB" id="10005561at2759"/>
<dbReference type="Gene3D" id="1.25.40.20">
    <property type="entry name" value="Ankyrin repeat-containing domain"/>
    <property type="match status" value="1"/>
</dbReference>
<feature type="compositionally biased region" description="Basic and acidic residues" evidence="1">
    <location>
        <begin position="96"/>
        <end position="105"/>
    </location>
</feature>
<dbReference type="SUPFAM" id="SSF48403">
    <property type="entry name" value="Ankyrin repeat"/>
    <property type="match status" value="1"/>
</dbReference>
<dbReference type="InterPro" id="IPR002110">
    <property type="entry name" value="Ankyrin_rpt"/>
</dbReference>
<protein>
    <recommendedName>
        <fullName evidence="4">SOCS box domain-containing protein</fullName>
    </recommendedName>
</protein>
<dbReference type="InterPro" id="IPR036770">
    <property type="entry name" value="Ankyrin_rpt-contain_sf"/>
</dbReference>
<feature type="compositionally biased region" description="Low complexity" evidence="1">
    <location>
        <begin position="1"/>
        <end position="20"/>
    </location>
</feature>
<feature type="compositionally biased region" description="Basic residues" evidence="1">
    <location>
        <begin position="23"/>
        <end position="38"/>
    </location>
</feature>
<dbReference type="SMART" id="SM00248">
    <property type="entry name" value="ANK"/>
    <property type="match status" value="3"/>
</dbReference>
<evidence type="ECO:0000313" key="3">
    <source>
        <dbReference type="Proteomes" id="UP000663852"/>
    </source>
</evidence>
<evidence type="ECO:0000313" key="2">
    <source>
        <dbReference type="EMBL" id="CAF0831926.1"/>
    </source>
</evidence>
<evidence type="ECO:0000256" key="1">
    <source>
        <dbReference type="SAM" id="MobiDB-lite"/>
    </source>
</evidence>
<dbReference type="EMBL" id="CAJNOJ010000018">
    <property type="protein sequence ID" value="CAF0831926.1"/>
    <property type="molecule type" value="Genomic_DNA"/>
</dbReference>
<evidence type="ECO:0008006" key="4">
    <source>
        <dbReference type="Google" id="ProtNLM"/>
    </source>
</evidence>
<accession>A0A813V2N6</accession>
<dbReference type="AlphaFoldDB" id="A0A813V2N6"/>
<organism evidence="2 3">
    <name type="scientific">Adineta ricciae</name>
    <name type="common">Rotifer</name>
    <dbReference type="NCBI Taxonomy" id="249248"/>
    <lineage>
        <taxon>Eukaryota</taxon>
        <taxon>Metazoa</taxon>
        <taxon>Spiralia</taxon>
        <taxon>Gnathifera</taxon>
        <taxon>Rotifera</taxon>
        <taxon>Eurotatoria</taxon>
        <taxon>Bdelloidea</taxon>
        <taxon>Adinetida</taxon>
        <taxon>Adinetidae</taxon>
        <taxon>Adineta</taxon>
    </lineage>
</organism>
<feature type="compositionally biased region" description="Polar residues" evidence="1">
    <location>
        <begin position="76"/>
        <end position="86"/>
    </location>
</feature>
<proteinExistence type="predicted"/>
<dbReference type="Proteomes" id="UP000663852">
    <property type="component" value="Unassembled WGS sequence"/>
</dbReference>
<feature type="region of interest" description="Disordered" evidence="1">
    <location>
        <begin position="76"/>
        <end position="112"/>
    </location>
</feature>
<feature type="compositionally biased region" description="Polar residues" evidence="1">
    <location>
        <begin position="39"/>
        <end position="49"/>
    </location>
</feature>
<reference evidence="2" key="1">
    <citation type="submission" date="2021-02" db="EMBL/GenBank/DDBJ databases">
        <authorList>
            <person name="Nowell W R."/>
        </authorList>
    </citation>
    <scope>NUCLEOTIDE SEQUENCE</scope>
</reference>
<name>A0A813V2N6_ADIRI</name>
<gene>
    <name evidence="2" type="ORF">EDS130_LOCUS6384</name>
</gene>
<sequence length="581" mass="68403">MGCNNGKQQGEQGNQNNNSNKRSTIKKVLRFQKHRTSKTTRPLSYTESTSPHEEHNFPIRPVSMFVNLELKTLTNGLNQPISNPNNLSRSTSTESIRTELSHNDQKSLTTHSQQTYEIEINLSIITNIQETSAEVFDENSWKYYIPLTFEKVSTIALLKDLVYSRVNNELLHILNRLKSDESEDFVEWFFDELEYFMSSYDDDCNYKHRPLLIRSIEQGRYDCSKYLLDHQLSPSKLDINLSNDQGRHCLLMLAHKNGPIDMIEYLLTRHISCLDTNRLDLNMFHSLHHACRNFNLAISELVLSHTNRKSLQIENSELHTPLDYWIECLCSLKKLKPTNIQHHSDSLRLDYLLNDVDYHSNVSFFQTLINHGGQLTKIPLRYIRSILPQLTFEQKLAYVDHHVNLCCTLYKNRLSTLLHDYDNFKISIQAGEILTEFIYALGTVQLEVQSRLAAHAYSNVYDTEDKLMKTKEHEGLQSTMRLLYFKFFRLFQCIYNNPDVNVKNFHFEHIFRRVWVYWKEPVRAFISQCKQKNSSLKSICRIALFKRLTHYPADIQYLPINPVLKEFVSFDNQFFVIRRKY</sequence>
<feature type="region of interest" description="Disordered" evidence="1">
    <location>
        <begin position="1"/>
        <end position="56"/>
    </location>
</feature>
<comment type="caution">
    <text evidence="2">The sequence shown here is derived from an EMBL/GenBank/DDBJ whole genome shotgun (WGS) entry which is preliminary data.</text>
</comment>